<name>A0ABV1KJ57_9PSEU</name>
<keyword evidence="3" id="KW-1185">Reference proteome</keyword>
<dbReference type="EMBL" id="JBEDNQ010000012">
    <property type="protein sequence ID" value="MEQ3553969.1"/>
    <property type="molecule type" value="Genomic_DNA"/>
</dbReference>
<organism evidence="2 3">
    <name type="scientific">Pseudonocardia nematodicida</name>
    <dbReference type="NCBI Taxonomy" id="1206997"/>
    <lineage>
        <taxon>Bacteria</taxon>
        <taxon>Bacillati</taxon>
        <taxon>Actinomycetota</taxon>
        <taxon>Actinomycetes</taxon>
        <taxon>Pseudonocardiales</taxon>
        <taxon>Pseudonocardiaceae</taxon>
        <taxon>Pseudonocardia</taxon>
    </lineage>
</organism>
<evidence type="ECO:0000313" key="2">
    <source>
        <dbReference type="EMBL" id="MEQ3553969.1"/>
    </source>
</evidence>
<reference evidence="2 3" key="1">
    <citation type="submission" date="2024-03" db="EMBL/GenBank/DDBJ databases">
        <title>Draft genome sequence of Pseudonocardia nematodicida JCM 31783.</title>
        <authorList>
            <person name="Butdee W."/>
            <person name="Duangmal K."/>
        </authorList>
    </citation>
    <scope>NUCLEOTIDE SEQUENCE [LARGE SCALE GENOMIC DNA]</scope>
    <source>
        <strain evidence="2 3">JCM 31783</strain>
    </source>
</reference>
<proteinExistence type="predicted"/>
<sequence length="225" mass="23932">MQDRTDEIARRLDVDPRVLALVVGAPWRRASGVDSEPAGAAGSAAVDPAGERPVHGRVFVGVPSPSELRELDLPADGLRHFGLTPADLRAGGWTDADLRSAGIPVPGAEGTGRDGVEWFVAGEPAQLMLGLRPHGAPRLARAEPRWDGHIPGVEPVDVEDLPGLAGCTDPEAPAALAVRELRDGLLRRARRRLVHCPVCLRQVHRSNTTHGACHGCAGRWLGIVY</sequence>
<feature type="region of interest" description="Disordered" evidence="1">
    <location>
        <begin position="31"/>
        <end position="50"/>
    </location>
</feature>
<gene>
    <name evidence="2" type="ORF">WIS52_26145</name>
</gene>
<dbReference type="Proteomes" id="UP001494902">
    <property type="component" value="Unassembled WGS sequence"/>
</dbReference>
<evidence type="ECO:0000313" key="3">
    <source>
        <dbReference type="Proteomes" id="UP001494902"/>
    </source>
</evidence>
<dbReference type="RefSeq" id="WP_349301035.1">
    <property type="nucleotide sequence ID" value="NZ_JBEDNQ010000012.1"/>
</dbReference>
<feature type="compositionally biased region" description="Low complexity" evidence="1">
    <location>
        <begin position="34"/>
        <end position="48"/>
    </location>
</feature>
<protein>
    <submittedName>
        <fullName evidence="2">Uncharacterized protein</fullName>
    </submittedName>
</protein>
<accession>A0ABV1KJ57</accession>
<evidence type="ECO:0000256" key="1">
    <source>
        <dbReference type="SAM" id="MobiDB-lite"/>
    </source>
</evidence>
<comment type="caution">
    <text evidence="2">The sequence shown here is derived from an EMBL/GenBank/DDBJ whole genome shotgun (WGS) entry which is preliminary data.</text>
</comment>